<evidence type="ECO:0000313" key="2">
    <source>
        <dbReference type="Proteomes" id="UP001595735"/>
    </source>
</evidence>
<protein>
    <submittedName>
        <fullName evidence="1">GDYXXLXY domain-containing protein</fullName>
    </submittedName>
</protein>
<comment type="caution">
    <text evidence="1">The sequence shown here is derived from an EMBL/GenBank/DDBJ whole genome shotgun (WGS) entry which is preliminary data.</text>
</comment>
<evidence type="ECO:0000313" key="1">
    <source>
        <dbReference type="EMBL" id="MFC3755571.1"/>
    </source>
</evidence>
<dbReference type="Pfam" id="PF14345">
    <property type="entry name" value="GDYXXLXY"/>
    <property type="match status" value="1"/>
</dbReference>
<dbReference type="Proteomes" id="UP001595735">
    <property type="component" value="Unassembled WGS sequence"/>
</dbReference>
<dbReference type="EMBL" id="JBHRYO010000002">
    <property type="protein sequence ID" value="MFC3755571.1"/>
    <property type="molecule type" value="Genomic_DNA"/>
</dbReference>
<reference evidence="2" key="1">
    <citation type="journal article" date="2019" name="Int. J. Syst. Evol. Microbiol.">
        <title>The Global Catalogue of Microorganisms (GCM) 10K type strain sequencing project: providing services to taxonomists for standard genome sequencing and annotation.</title>
        <authorList>
            <consortium name="The Broad Institute Genomics Platform"/>
            <consortium name="The Broad Institute Genome Sequencing Center for Infectious Disease"/>
            <person name="Wu L."/>
            <person name="Ma J."/>
        </authorList>
    </citation>
    <scope>NUCLEOTIDE SEQUENCE [LARGE SCALE GENOMIC DNA]</scope>
    <source>
        <strain evidence="2">CECT 7798</strain>
    </source>
</reference>
<name>A0ABV7XTA7_9FLAO</name>
<organism evidence="1 2">
    <name type="scientific">Chryseobacterium tructae</name>
    <dbReference type="NCBI Taxonomy" id="1037380"/>
    <lineage>
        <taxon>Bacteria</taxon>
        <taxon>Pseudomonadati</taxon>
        <taxon>Bacteroidota</taxon>
        <taxon>Flavobacteriia</taxon>
        <taxon>Flavobacteriales</taxon>
        <taxon>Weeksellaceae</taxon>
        <taxon>Chryseobacterium group</taxon>
        <taxon>Chryseobacterium</taxon>
    </lineage>
</organism>
<proteinExistence type="predicted"/>
<keyword evidence="2" id="KW-1185">Reference proteome</keyword>
<sequence length="162" mass="18492">MKKYKWLIIAINLVLLLIYFNYSVAEKEALLKNGQPILLKLAPVDPRSLMQGDYMSLRYAISDNMNAERIPKRGYCVVKLDAKGVAEKVRFQKDPTPLKAGEHLIKYTSPNEWRINIGAESFFFQEGQAEKYSKAAYGGIRTDKDGNSLLIGLYDEQLKQIQ</sequence>
<accession>A0ABV7XTA7</accession>
<dbReference type="InterPro" id="IPR025833">
    <property type="entry name" value="GDYXXLXY"/>
</dbReference>
<dbReference type="RefSeq" id="WP_290295605.1">
    <property type="nucleotide sequence ID" value="NZ_JAUFQR010000001.1"/>
</dbReference>
<gene>
    <name evidence="1" type="ORF">ACFONJ_06300</name>
</gene>